<name>A0ABQ3VCP9_9CHLR</name>
<comment type="caution">
    <text evidence="2">The sequence shown here is derived from an EMBL/GenBank/DDBJ whole genome shotgun (WGS) entry which is preliminary data.</text>
</comment>
<sequence length="92" mass="9776">MHIALGIYTVVSISLRQAVTPHSMMGRVSASLRVVTYGVTSLGAFVSGFIGAAIGLRMSLFLAGSGFIIALLPIFVSSVIRLRSMPDQEIHI</sequence>
<feature type="transmembrane region" description="Helical" evidence="1">
    <location>
        <begin position="34"/>
        <end position="54"/>
    </location>
</feature>
<evidence type="ECO:0000256" key="1">
    <source>
        <dbReference type="SAM" id="Phobius"/>
    </source>
</evidence>
<gene>
    <name evidence="2" type="ORF">KSZ_19430</name>
</gene>
<keyword evidence="1" id="KW-0812">Transmembrane</keyword>
<evidence type="ECO:0000313" key="3">
    <source>
        <dbReference type="Proteomes" id="UP000635565"/>
    </source>
</evidence>
<reference evidence="2 3" key="1">
    <citation type="journal article" date="2021" name="Int. J. Syst. Evol. Microbiol.">
        <title>Reticulibacter mediterranei gen. nov., sp. nov., within the new family Reticulibacteraceae fam. nov., and Ktedonospora formicarum gen. nov., sp. nov., Ktedonobacter robiniae sp. nov., Dictyobacter formicarum sp. nov. and Dictyobacter arantiisoli sp. nov., belonging to the class Ktedonobacteria.</title>
        <authorList>
            <person name="Yabe S."/>
            <person name="Zheng Y."/>
            <person name="Wang C.M."/>
            <person name="Sakai Y."/>
            <person name="Abe K."/>
            <person name="Yokota A."/>
            <person name="Donadio S."/>
            <person name="Cavaletti L."/>
            <person name="Monciardini P."/>
        </authorList>
    </citation>
    <scope>NUCLEOTIDE SEQUENCE [LARGE SCALE GENOMIC DNA]</scope>
    <source>
        <strain evidence="2 3">SOSP1-9</strain>
    </source>
</reference>
<dbReference type="InterPro" id="IPR036259">
    <property type="entry name" value="MFS_trans_sf"/>
</dbReference>
<protein>
    <recommendedName>
        <fullName evidence="4">Major facilitator superfamily (MFS) profile domain-containing protein</fullName>
    </recommendedName>
</protein>
<evidence type="ECO:0000313" key="2">
    <source>
        <dbReference type="EMBL" id="GHO83937.1"/>
    </source>
</evidence>
<organism evidence="2 3">
    <name type="scientific">Dictyobacter formicarum</name>
    <dbReference type="NCBI Taxonomy" id="2778368"/>
    <lineage>
        <taxon>Bacteria</taxon>
        <taxon>Bacillati</taxon>
        <taxon>Chloroflexota</taxon>
        <taxon>Ktedonobacteria</taxon>
        <taxon>Ktedonobacterales</taxon>
        <taxon>Dictyobacteraceae</taxon>
        <taxon>Dictyobacter</taxon>
    </lineage>
</organism>
<accession>A0ABQ3VCP9</accession>
<proteinExistence type="predicted"/>
<feature type="transmembrane region" description="Helical" evidence="1">
    <location>
        <begin position="60"/>
        <end position="80"/>
    </location>
</feature>
<keyword evidence="3" id="KW-1185">Reference proteome</keyword>
<keyword evidence="1" id="KW-0472">Membrane</keyword>
<dbReference type="Proteomes" id="UP000635565">
    <property type="component" value="Unassembled WGS sequence"/>
</dbReference>
<evidence type="ECO:0008006" key="4">
    <source>
        <dbReference type="Google" id="ProtNLM"/>
    </source>
</evidence>
<dbReference type="SUPFAM" id="SSF103473">
    <property type="entry name" value="MFS general substrate transporter"/>
    <property type="match status" value="1"/>
</dbReference>
<dbReference type="EMBL" id="BNJJ01000004">
    <property type="protein sequence ID" value="GHO83937.1"/>
    <property type="molecule type" value="Genomic_DNA"/>
</dbReference>
<keyword evidence="1" id="KW-1133">Transmembrane helix</keyword>